<dbReference type="EMBL" id="CAXDID020000226">
    <property type="protein sequence ID" value="CAL6059594.1"/>
    <property type="molecule type" value="Genomic_DNA"/>
</dbReference>
<name>A0AA86R056_9EUKA</name>
<dbReference type="EMBL" id="CATOUU010000977">
    <property type="protein sequence ID" value="CAI9964491.1"/>
    <property type="molecule type" value="Genomic_DNA"/>
</dbReference>
<keyword evidence="4" id="KW-1185">Reference proteome</keyword>
<dbReference type="Proteomes" id="UP001642409">
    <property type="component" value="Unassembled WGS sequence"/>
</dbReference>
<evidence type="ECO:0000313" key="3">
    <source>
        <dbReference type="EMBL" id="CAL6059594.1"/>
    </source>
</evidence>
<gene>
    <name evidence="3" type="ORF">HINF_LOCUS48820</name>
    <name evidence="2" type="ORF">HINF_LOCUS52136</name>
</gene>
<accession>A0AA86R056</accession>
<feature type="transmembrane region" description="Helical" evidence="1">
    <location>
        <begin position="12"/>
        <end position="31"/>
    </location>
</feature>
<protein>
    <submittedName>
        <fullName evidence="3">Hypothetical_protein</fullName>
    </submittedName>
</protein>
<dbReference type="AlphaFoldDB" id="A0AA86R056"/>
<keyword evidence="1" id="KW-1133">Transmembrane helix</keyword>
<evidence type="ECO:0000313" key="4">
    <source>
        <dbReference type="Proteomes" id="UP001642409"/>
    </source>
</evidence>
<keyword evidence="1" id="KW-0812">Transmembrane</keyword>
<reference evidence="3 4" key="2">
    <citation type="submission" date="2024-07" db="EMBL/GenBank/DDBJ databases">
        <authorList>
            <person name="Akdeniz Z."/>
        </authorList>
    </citation>
    <scope>NUCLEOTIDE SEQUENCE [LARGE SCALE GENOMIC DNA]</scope>
</reference>
<evidence type="ECO:0000313" key="2">
    <source>
        <dbReference type="EMBL" id="CAI9964491.1"/>
    </source>
</evidence>
<sequence length="137" mass="16383">MMGVDKVVIRCYYCILILIKGVTFIVFSRVLCNIYNFNIKLSLNWWRSVYFFCFNQNLFLVNLLSRVNEHEQEETDQRVMTLFPALNLEARVAADKIHTSHPKESYKDNFLQCWFKCRTNLGCLRRLFRVTILEDEV</sequence>
<evidence type="ECO:0000256" key="1">
    <source>
        <dbReference type="SAM" id="Phobius"/>
    </source>
</evidence>
<comment type="caution">
    <text evidence="2">The sequence shown here is derived from an EMBL/GenBank/DDBJ whole genome shotgun (WGS) entry which is preliminary data.</text>
</comment>
<proteinExistence type="predicted"/>
<reference evidence="2" key="1">
    <citation type="submission" date="2023-06" db="EMBL/GenBank/DDBJ databases">
        <authorList>
            <person name="Kurt Z."/>
        </authorList>
    </citation>
    <scope>NUCLEOTIDE SEQUENCE</scope>
</reference>
<keyword evidence="1" id="KW-0472">Membrane</keyword>
<organism evidence="2">
    <name type="scientific">Hexamita inflata</name>
    <dbReference type="NCBI Taxonomy" id="28002"/>
    <lineage>
        <taxon>Eukaryota</taxon>
        <taxon>Metamonada</taxon>
        <taxon>Diplomonadida</taxon>
        <taxon>Hexamitidae</taxon>
        <taxon>Hexamitinae</taxon>
        <taxon>Hexamita</taxon>
    </lineage>
</organism>